<evidence type="ECO:0000313" key="3">
    <source>
        <dbReference type="Proteomes" id="UP000479773"/>
    </source>
</evidence>
<evidence type="ECO:0008006" key="4">
    <source>
        <dbReference type="Google" id="ProtNLM"/>
    </source>
</evidence>
<feature type="transmembrane region" description="Helical" evidence="1">
    <location>
        <begin position="14"/>
        <end position="37"/>
    </location>
</feature>
<protein>
    <recommendedName>
        <fullName evidence="4">Transmembrane protein</fullName>
    </recommendedName>
</protein>
<keyword evidence="1" id="KW-1133">Transmembrane helix</keyword>
<sequence length="112" mass="13230">MWNIIEWICWIGVIIWWSVIGFFAVIIVWGVIVHPFIKHKLKRDEEKFENKRKGNLWQRIIYNAVMIIELIVSAIVLALILLILSFLLSKCGCSSNHSDEYYDEFIIRGHPD</sequence>
<proteinExistence type="predicted"/>
<keyword evidence="1" id="KW-0812">Transmembrane</keyword>
<evidence type="ECO:0000256" key="1">
    <source>
        <dbReference type="SAM" id="Phobius"/>
    </source>
</evidence>
<gene>
    <name evidence="2" type="ORF">F3B44_09065</name>
</gene>
<dbReference type="AlphaFoldDB" id="A0A5M5Q0K6"/>
<evidence type="ECO:0000313" key="2">
    <source>
        <dbReference type="EMBL" id="KAA4753489.1"/>
    </source>
</evidence>
<feature type="transmembrane region" description="Helical" evidence="1">
    <location>
        <begin position="60"/>
        <end position="88"/>
    </location>
</feature>
<accession>A0A5M5Q0K6</accession>
<dbReference type="EMBL" id="VWEQ01000006">
    <property type="protein sequence ID" value="KAA4753489.1"/>
    <property type="molecule type" value="Genomic_DNA"/>
</dbReference>
<reference evidence="2 3" key="1">
    <citation type="journal article" date="2019" name="Nat. Med.">
        <title>A library of human gut bacterial isolates paired with longitudinal multiomics data enables mechanistic microbiome research.</title>
        <authorList>
            <person name="Poyet M."/>
            <person name="Groussin M."/>
            <person name="Gibbons S.M."/>
            <person name="Avila-Pacheco J."/>
            <person name="Jiang X."/>
            <person name="Kearney S.M."/>
            <person name="Perrotta A.R."/>
            <person name="Berdy B."/>
            <person name="Zhao S."/>
            <person name="Lieberman T.D."/>
            <person name="Swanson P.K."/>
            <person name="Smith M."/>
            <person name="Roesemann S."/>
            <person name="Alexander J.E."/>
            <person name="Rich S.A."/>
            <person name="Livny J."/>
            <person name="Vlamakis H."/>
            <person name="Clish C."/>
            <person name="Bullock K."/>
            <person name="Deik A."/>
            <person name="Scott J."/>
            <person name="Pierce K.A."/>
            <person name="Xavier R.J."/>
            <person name="Alm E.J."/>
        </authorList>
    </citation>
    <scope>NUCLEOTIDE SEQUENCE [LARGE SCALE GENOMIC DNA]</scope>
    <source>
        <strain evidence="2 3">BIOML-A106</strain>
    </source>
</reference>
<keyword evidence="1" id="KW-0472">Membrane</keyword>
<dbReference type="Proteomes" id="UP000479773">
    <property type="component" value="Unassembled WGS sequence"/>
</dbReference>
<organism evidence="2 3">
    <name type="scientific">Bacteroides fragilis</name>
    <dbReference type="NCBI Taxonomy" id="817"/>
    <lineage>
        <taxon>Bacteria</taxon>
        <taxon>Pseudomonadati</taxon>
        <taxon>Bacteroidota</taxon>
        <taxon>Bacteroidia</taxon>
        <taxon>Bacteroidales</taxon>
        <taxon>Bacteroidaceae</taxon>
        <taxon>Bacteroides</taxon>
    </lineage>
</organism>
<comment type="caution">
    <text evidence="2">The sequence shown here is derived from an EMBL/GenBank/DDBJ whole genome shotgun (WGS) entry which is preliminary data.</text>
</comment>
<name>A0A5M5Q0K6_BACFG</name>